<evidence type="ECO:0000259" key="4">
    <source>
        <dbReference type="SMART" id="SM00822"/>
    </source>
</evidence>
<comment type="similarity">
    <text evidence="1">Belongs to the short-chain dehydrogenases/reductases (SDR) family.</text>
</comment>
<dbReference type="AlphaFoldDB" id="A0A455SVE1"/>
<feature type="compositionally biased region" description="Basic residues" evidence="3">
    <location>
        <begin position="266"/>
        <end position="275"/>
    </location>
</feature>
<dbReference type="PANTHER" id="PTHR42760:SF133">
    <property type="entry name" value="3-OXOACYL-[ACYL-CARRIER-PROTEIN] REDUCTASE"/>
    <property type="match status" value="1"/>
</dbReference>
<feature type="domain" description="Ketoreductase" evidence="4">
    <location>
        <begin position="8"/>
        <end position="191"/>
    </location>
</feature>
<evidence type="ECO:0000313" key="5">
    <source>
        <dbReference type="EMBL" id="BBH91620.1"/>
    </source>
</evidence>
<sequence>MSGRLADKVVLITGTGGQGTGRAAALLFAQEGARVVGCASSSEGGQETVRLVREAGGEMLSVDPVDLTEPDQVQQVIDRVESVYGRLDVLYNNAARLRNVPILEMSLEDWRFTLANELDSVFLMTRAAIPLLIRSGGGTIINTSSVSALKGTDILGFTAHAAAKAGVLGLTRQLAVELAPYNIRVNALVPGGIVNAKTAQWFLKNVAQKQPEGGRRLLKRIGKPEDYARVALFLASDEASYLDGTELLVDGGESISRGERPGGHVHGYRKGRSDV</sequence>
<dbReference type="Gene3D" id="3.40.50.720">
    <property type="entry name" value="NAD(P)-binding Rossmann-like Domain"/>
    <property type="match status" value="1"/>
</dbReference>
<dbReference type="PANTHER" id="PTHR42760">
    <property type="entry name" value="SHORT-CHAIN DEHYDROGENASES/REDUCTASES FAMILY MEMBER"/>
    <property type="match status" value="1"/>
</dbReference>
<dbReference type="InterPro" id="IPR002347">
    <property type="entry name" value="SDR_fam"/>
</dbReference>
<proteinExistence type="inferred from homology"/>
<dbReference type="PRINTS" id="PR00080">
    <property type="entry name" value="SDRFAMILY"/>
</dbReference>
<dbReference type="CDD" id="cd05233">
    <property type="entry name" value="SDR_c"/>
    <property type="match status" value="1"/>
</dbReference>
<dbReference type="InterPro" id="IPR036291">
    <property type="entry name" value="NAD(P)-bd_dom_sf"/>
</dbReference>
<dbReference type="GO" id="GO:0016616">
    <property type="term" value="F:oxidoreductase activity, acting on the CH-OH group of donors, NAD or NADP as acceptor"/>
    <property type="evidence" value="ECO:0007669"/>
    <property type="project" value="TreeGrafter"/>
</dbReference>
<dbReference type="SMART" id="SM00822">
    <property type="entry name" value="PKS_KR"/>
    <property type="match status" value="1"/>
</dbReference>
<reference evidence="5" key="1">
    <citation type="submission" date="2018-12" db="EMBL/GenBank/DDBJ databases">
        <title>Novel natural products biosynthetic potential of the class Ktedonobacteria.</title>
        <authorList>
            <person name="Zheng Y."/>
            <person name="Saitou A."/>
            <person name="Wang C.M."/>
            <person name="Toyoda A."/>
            <person name="Minakuchi Y."/>
            <person name="Sekiguchi Y."/>
            <person name="Ueda K."/>
            <person name="Takano H."/>
            <person name="Sakai Y."/>
            <person name="Yokota A."/>
            <person name="Yabe S."/>
        </authorList>
    </citation>
    <scope>NUCLEOTIDE SEQUENCE</scope>
    <source>
        <strain evidence="5">COM3</strain>
    </source>
</reference>
<accession>A0A455SVE1</accession>
<evidence type="ECO:0000256" key="1">
    <source>
        <dbReference type="ARBA" id="ARBA00006484"/>
    </source>
</evidence>
<name>A0A455SVE1_9CHLR</name>
<dbReference type="InterPro" id="IPR057326">
    <property type="entry name" value="KR_dom"/>
</dbReference>
<evidence type="ECO:0000256" key="2">
    <source>
        <dbReference type="ARBA" id="ARBA00023002"/>
    </source>
</evidence>
<dbReference type="Pfam" id="PF13561">
    <property type="entry name" value="adh_short_C2"/>
    <property type="match status" value="1"/>
</dbReference>
<gene>
    <name evidence="5" type="primary">fabG_2</name>
    <name evidence="5" type="ORF">KTC_63710</name>
</gene>
<dbReference type="EMBL" id="AP019376">
    <property type="protein sequence ID" value="BBH91620.1"/>
    <property type="molecule type" value="Genomic_DNA"/>
</dbReference>
<organism evidence="5">
    <name type="scientific">Thermosporothrix sp. COM3</name>
    <dbReference type="NCBI Taxonomy" id="2490863"/>
    <lineage>
        <taxon>Bacteria</taxon>
        <taxon>Bacillati</taxon>
        <taxon>Chloroflexota</taxon>
        <taxon>Ktedonobacteria</taxon>
        <taxon>Ktedonobacterales</taxon>
        <taxon>Thermosporotrichaceae</taxon>
        <taxon>Thermosporothrix</taxon>
    </lineage>
</organism>
<protein>
    <submittedName>
        <fullName evidence="5">3-oxoacyl-[acyl-carrier-protein] reductase FabG</fullName>
    </submittedName>
</protein>
<dbReference type="SUPFAM" id="SSF51735">
    <property type="entry name" value="NAD(P)-binding Rossmann-fold domains"/>
    <property type="match status" value="1"/>
</dbReference>
<dbReference type="PRINTS" id="PR00081">
    <property type="entry name" value="GDHRDH"/>
</dbReference>
<evidence type="ECO:0000256" key="3">
    <source>
        <dbReference type="SAM" id="MobiDB-lite"/>
    </source>
</evidence>
<dbReference type="FunFam" id="3.40.50.720:FF:000084">
    <property type="entry name" value="Short-chain dehydrogenase reductase"/>
    <property type="match status" value="1"/>
</dbReference>
<keyword evidence="2" id="KW-0560">Oxidoreductase</keyword>
<feature type="region of interest" description="Disordered" evidence="3">
    <location>
        <begin position="253"/>
        <end position="275"/>
    </location>
</feature>